<comment type="subcellular location">
    <subcellularLocation>
        <location evidence="1">Cell membrane</location>
        <topology evidence="1">Multi-pass membrane protein</topology>
    </subcellularLocation>
</comment>
<evidence type="ECO:0000256" key="7">
    <source>
        <dbReference type="ARBA" id="ARBA00023170"/>
    </source>
</evidence>
<sequence length="139" mass="15827">ETNTTDFSQINVTSGSEDSQDIYPSYCIRQYWILIISGVCMGICLCGLVGNILVVWFLGFHMKKNPFTVYVLNLAVADLSMLLFLAACLIIDILQQINCLSYFQYVSTDRILLTLYTFYYFASMYLLSAMSLERCLSVL</sequence>
<dbReference type="SUPFAM" id="SSF81321">
    <property type="entry name" value="Family A G protein-coupled receptor-like"/>
    <property type="match status" value="1"/>
</dbReference>
<protein>
    <submittedName>
        <fullName evidence="12">MRGRD protein</fullName>
    </submittedName>
</protein>
<evidence type="ECO:0000256" key="5">
    <source>
        <dbReference type="ARBA" id="ARBA00023040"/>
    </source>
</evidence>
<keyword evidence="3 9" id="KW-0812">Transmembrane</keyword>
<keyword evidence="7 9" id="KW-0675">Receptor</keyword>
<keyword evidence="8 9" id="KW-0807">Transducer</keyword>
<evidence type="ECO:0000256" key="4">
    <source>
        <dbReference type="ARBA" id="ARBA00022989"/>
    </source>
</evidence>
<keyword evidence="6 10" id="KW-0472">Membrane</keyword>
<dbReference type="Pfam" id="PF00001">
    <property type="entry name" value="7tm_1"/>
    <property type="match status" value="1"/>
</dbReference>
<evidence type="ECO:0000256" key="10">
    <source>
        <dbReference type="SAM" id="Phobius"/>
    </source>
</evidence>
<dbReference type="PROSITE" id="PS00237">
    <property type="entry name" value="G_PROTEIN_RECEP_F1_1"/>
    <property type="match status" value="1"/>
</dbReference>
<evidence type="ECO:0000256" key="9">
    <source>
        <dbReference type="RuleBase" id="RU000688"/>
    </source>
</evidence>
<dbReference type="Proteomes" id="UP000654395">
    <property type="component" value="Unassembled WGS sequence"/>
</dbReference>
<accession>A0A852KV39</accession>
<keyword evidence="13" id="KW-1185">Reference proteome</keyword>
<feature type="domain" description="G-protein coupled receptors family 1 profile" evidence="11">
    <location>
        <begin position="50"/>
        <end position="139"/>
    </location>
</feature>
<proteinExistence type="inferred from homology"/>
<feature type="transmembrane region" description="Helical" evidence="10">
    <location>
        <begin position="31"/>
        <end position="58"/>
    </location>
</feature>
<keyword evidence="2" id="KW-1003">Cell membrane</keyword>
<evidence type="ECO:0000259" key="11">
    <source>
        <dbReference type="PROSITE" id="PS50262"/>
    </source>
</evidence>
<evidence type="ECO:0000256" key="2">
    <source>
        <dbReference type="ARBA" id="ARBA00022475"/>
    </source>
</evidence>
<evidence type="ECO:0000256" key="1">
    <source>
        <dbReference type="ARBA" id="ARBA00004651"/>
    </source>
</evidence>
<evidence type="ECO:0000256" key="6">
    <source>
        <dbReference type="ARBA" id="ARBA00023136"/>
    </source>
</evidence>
<dbReference type="AlphaFoldDB" id="A0A852KV39"/>
<dbReference type="OrthoDB" id="9896011at2759"/>
<reference evidence="12" key="1">
    <citation type="submission" date="2020-02" db="EMBL/GenBank/DDBJ databases">
        <title>Bird 10,000 Genomes (B10K) Project - Family phase.</title>
        <authorList>
            <person name="Zhang G."/>
        </authorList>
    </citation>
    <scope>NUCLEOTIDE SEQUENCE</scope>
    <source>
        <strain evidence="12">B10K-DU-030-59</strain>
    </source>
</reference>
<keyword evidence="5 9" id="KW-0297">G-protein coupled receptor</keyword>
<dbReference type="PANTHER" id="PTHR11334:SF29">
    <property type="entry name" value="MAS-RELATED G-PROTEIN COUPLED RECEPTOR MEMBER X2"/>
    <property type="match status" value="1"/>
</dbReference>
<dbReference type="InterPro" id="IPR017452">
    <property type="entry name" value="GPCR_Rhodpsn_7TM"/>
</dbReference>
<comment type="caution">
    <text evidence="12">The sequence shown here is derived from an EMBL/GenBank/DDBJ whole genome shotgun (WGS) entry which is preliminary data.</text>
</comment>
<dbReference type="PRINTS" id="PR00237">
    <property type="entry name" value="GPCRRHODOPSN"/>
</dbReference>
<keyword evidence="4 10" id="KW-1133">Transmembrane helix</keyword>
<dbReference type="InterPro" id="IPR000276">
    <property type="entry name" value="GPCR_Rhodpsn"/>
</dbReference>
<evidence type="ECO:0000256" key="3">
    <source>
        <dbReference type="ARBA" id="ARBA00022692"/>
    </source>
</evidence>
<dbReference type="GO" id="GO:0005886">
    <property type="term" value="C:plasma membrane"/>
    <property type="evidence" value="ECO:0007669"/>
    <property type="project" value="UniProtKB-SubCell"/>
</dbReference>
<dbReference type="PRINTS" id="PR02108">
    <property type="entry name" value="MRGPCRFAMILY"/>
</dbReference>
<dbReference type="PANTHER" id="PTHR11334">
    <property type="entry name" value="MAS-RELATED G-PROTEIN COUPLED RECEPTOR"/>
    <property type="match status" value="1"/>
</dbReference>
<feature type="non-terminal residue" evidence="12">
    <location>
        <position position="1"/>
    </location>
</feature>
<dbReference type="Gene3D" id="1.20.1070.10">
    <property type="entry name" value="Rhodopsin 7-helix transmembrane proteins"/>
    <property type="match status" value="1"/>
</dbReference>
<evidence type="ECO:0000313" key="12">
    <source>
        <dbReference type="EMBL" id="NXX81489.1"/>
    </source>
</evidence>
<comment type="similarity">
    <text evidence="9">Belongs to the G-protein coupled receptor 1 family.</text>
</comment>
<feature type="transmembrane region" description="Helical" evidence="10">
    <location>
        <begin position="111"/>
        <end position="132"/>
    </location>
</feature>
<evidence type="ECO:0000256" key="8">
    <source>
        <dbReference type="ARBA" id="ARBA00023224"/>
    </source>
</evidence>
<gene>
    <name evidence="12" type="primary">Mrgprd</name>
    <name evidence="12" type="ORF">UROIND_R15493</name>
</gene>
<dbReference type="PROSITE" id="PS50262">
    <property type="entry name" value="G_PROTEIN_RECEP_F1_2"/>
    <property type="match status" value="1"/>
</dbReference>
<dbReference type="GO" id="GO:0004930">
    <property type="term" value="F:G protein-coupled receptor activity"/>
    <property type="evidence" value="ECO:0007669"/>
    <property type="project" value="UniProtKB-KW"/>
</dbReference>
<dbReference type="EMBL" id="WBNH01007312">
    <property type="protein sequence ID" value="NXX81489.1"/>
    <property type="molecule type" value="Genomic_DNA"/>
</dbReference>
<name>A0A852KV39_UROIN</name>
<dbReference type="InterPro" id="IPR026234">
    <property type="entry name" value="MRGPCRFAMILY"/>
</dbReference>
<evidence type="ECO:0000313" key="13">
    <source>
        <dbReference type="Proteomes" id="UP000654395"/>
    </source>
</evidence>
<feature type="non-terminal residue" evidence="12">
    <location>
        <position position="139"/>
    </location>
</feature>
<organism evidence="12 13">
    <name type="scientific">Urocolius indicus</name>
    <name type="common">Red-faced mousebird</name>
    <name type="synonym">Colius indicus</name>
    <dbReference type="NCBI Taxonomy" id="458196"/>
    <lineage>
        <taxon>Eukaryota</taxon>
        <taxon>Metazoa</taxon>
        <taxon>Chordata</taxon>
        <taxon>Craniata</taxon>
        <taxon>Vertebrata</taxon>
        <taxon>Euteleostomi</taxon>
        <taxon>Archelosauria</taxon>
        <taxon>Archosauria</taxon>
        <taxon>Dinosauria</taxon>
        <taxon>Saurischia</taxon>
        <taxon>Theropoda</taxon>
        <taxon>Coelurosauria</taxon>
        <taxon>Aves</taxon>
        <taxon>Neognathae</taxon>
        <taxon>Neoaves</taxon>
        <taxon>Telluraves</taxon>
        <taxon>Coraciimorphae</taxon>
        <taxon>Coliiformes</taxon>
        <taxon>Coliidae</taxon>
        <taxon>Urocolius</taxon>
    </lineage>
</organism>
<feature type="transmembrane region" description="Helical" evidence="10">
    <location>
        <begin position="70"/>
        <end position="91"/>
    </location>
</feature>